<sequence>TLKDLEDRSIVSFKKNIAVNNVNQKGQLFFELHGPGMKNTKSYLMKHYVLRKHGLGKKQRSQKVSM</sequence>
<evidence type="ECO:0000313" key="2">
    <source>
        <dbReference type="Proteomes" id="UP001283361"/>
    </source>
</evidence>
<evidence type="ECO:0000313" key="1">
    <source>
        <dbReference type="EMBL" id="KAK3712967.1"/>
    </source>
</evidence>
<reference evidence="1" key="1">
    <citation type="journal article" date="2023" name="G3 (Bethesda)">
        <title>A reference genome for the long-term kleptoplast-retaining sea slug Elysia crispata morphotype clarki.</title>
        <authorList>
            <person name="Eastman K.E."/>
            <person name="Pendleton A.L."/>
            <person name="Shaikh M.A."/>
            <person name="Suttiyut T."/>
            <person name="Ogas R."/>
            <person name="Tomko P."/>
            <person name="Gavelis G."/>
            <person name="Widhalm J.R."/>
            <person name="Wisecaver J.H."/>
        </authorList>
    </citation>
    <scope>NUCLEOTIDE SEQUENCE</scope>
    <source>
        <strain evidence="1">ECLA1</strain>
    </source>
</reference>
<proteinExistence type="predicted"/>
<keyword evidence="2" id="KW-1185">Reference proteome</keyword>
<protein>
    <submittedName>
        <fullName evidence="1">Uncharacterized protein</fullName>
    </submittedName>
</protein>
<name>A0AAE0XUM1_9GAST</name>
<gene>
    <name evidence="1" type="ORF">RRG08_050671</name>
</gene>
<comment type="caution">
    <text evidence="1">The sequence shown here is derived from an EMBL/GenBank/DDBJ whole genome shotgun (WGS) entry which is preliminary data.</text>
</comment>
<dbReference type="Proteomes" id="UP001283361">
    <property type="component" value="Unassembled WGS sequence"/>
</dbReference>
<organism evidence="1 2">
    <name type="scientific">Elysia crispata</name>
    <name type="common">lettuce slug</name>
    <dbReference type="NCBI Taxonomy" id="231223"/>
    <lineage>
        <taxon>Eukaryota</taxon>
        <taxon>Metazoa</taxon>
        <taxon>Spiralia</taxon>
        <taxon>Lophotrochozoa</taxon>
        <taxon>Mollusca</taxon>
        <taxon>Gastropoda</taxon>
        <taxon>Heterobranchia</taxon>
        <taxon>Euthyneura</taxon>
        <taxon>Panpulmonata</taxon>
        <taxon>Sacoglossa</taxon>
        <taxon>Placobranchoidea</taxon>
        <taxon>Plakobranchidae</taxon>
        <taxon>Elysia</taxon>
    </lineage>
</organism>
<feature type="non-terminal residue" evidence="1">
    <location>
        <position position="1"/>
    </location>
</feature>
<dbReference type="AlphaFoldDB" id="A0AAE0XUM1"/>
<dbReference type="EMBL" id="JAWDGP010007574">
    <property type="protein sequence ID" value="KAK3712967.1"/>
    <property type="molecule type" value="Genomic_DNA"/>
</dbReference>
<accession>A0AAE0XUM1</accession>